<dbReference type="Proteomes" id="UP000829829">
    <property type="component" value="Chromosome 1"/>
</dbReference>
<dbReference type="RefSeq" id="WP_243815218.1">
    <property type="nucleotide sequence ID" value="NZ_CP091957.1"/>
</dbReference>
<proteinExistence type="predicted"/>
<evidence type="ECO:0000313" key="2">
    <source>
        <dbReference type="Proteomes" id="UP000829829"/>
    </source>
</evidence>
<reference evidence="1" key="1">
    <citation type="submission" date="2022-02" db="EMBL/GenBank/DDBJ databases">
        <title>The genetically variable rfb locus in Leptospira is a mobile cassette and a molecular signature of serovar identity.</title>
        <authorList>
            <person name="Nieves C."/>
            <person name="Vincent A.T."/>
            <person name="Zarantonelli L."/>
            <person name="Picardeau M."/>
            <person name="Veyrier F.J."/>
            <person name="Buschiazzo A."/>
        </authorList>
    </citation>
    <scope>NUCLEOTIDE SEQUENCE</scope>
    <source>
        <strain evidence="1">IP1512017</strain>
    </source>
</reference>
<protein>
    <submittedName>
        <fullName evidence="1">Uncharacterized protein</fullName>
    </submittedName>
</protein>
<dbReference type="AlphaFoldDB" id="A0AAE9GE33"/>
<name>A0AAE9GE33_9LEPT</name>
<sequence length="50" mass="5826">METKAQRSLRIALWDGAQFYRGFVVIPTDLNIEIQMFVGLVMGRYRSIFS</sequence>
<accession>A0AAE9GE33</accession>
<gene>
    <name evidence="1" type="ORF">MAL03_11895</name>
</gene>
<dbReference type="EMBL" id="CP091957">
    <property type="protein sequence ID" value="UOG55601.1"/>
    <property type="molecule type" value="Genomic_DNA"/>
</dbReference>
<organism evidence="1 2">
    <name type="scientific">Leptospira noguchii</name>
    <dbReference type="NCBI Taxonomy" id="28182"/>
    <lineage>
        <taxon>Bacteria</taxon>
        <taxon>Pseudomonadati</taxon>
        <taxon>Spirochaetota</taxon>
        <taxon>Spirochaetia</taxon>
        <taxon>Leptospirales</taxon>
        <taxon>Leptospiraceae</taxon>
        <taxon>Leptospira</taxon>
    </lineage>
</organism>
<evidence type="ECO:0000313" key="1">
    <source>
        <dbReference type="EMBL" id="UOG55601.1"/>
    </source>
</evidence>